<evidence type="ECO:0000313" key="2">
    <source>
        <dbReference type="Proteomes" id="UP000186607"/>
    </source>
</evidence>
<keyword evidence="2" id="KW-1185">Reference proteome</keyword>
<reference evidence="1 2" key="1">
    <citation type="submission" date="2017-01" db="EMBL/GenBank/DDBJ databases">
        <title>Genome Analysis of Deinococcus marmoris KOPRI26562.</title>
        <authorList>
            <person name="Kim J.H."/>
            <person name="Oh H.-M."/>
        </authorList>
    </citation>
    <scope>NUCLEOTIDE SEQUENCE [LARGE SCALE GENOMIC DNA]</scope>
    <source>
        <strain evidence="1 2">KOPRI26562</strain>
    </source>
</reference>
<evidence type="ECO:0000313" key="1">
    <source>
        <dbReference type="EMBL" id="OLV18004.1"/>
    </source>
</evidence>
<sequence>MVDVRDDGDIPVFHIFASLLPGAACRETPDKGGGQFSCLRGAAGLRQMLEKARWGARTDLKKPTSTAAP</sequence>
<organism evidence="1 2">
    <name type="scientific">Deinococcus marmoris</name>
    <dbReference type="NCBI Taxonomy" id="249408"/>
    <lineage>
        <taxon>Bacteria</taxon>
        <taxon>Thermotogati</taxon>
        <taxon>Deinococcota</taxon>
        <taxon>Deinococci</taxon>
        <taxon>Deinococcales</taxon>
        <taxon>Deinococcaceae</taxon>
        <taxon>Deinococcus</taxon>
    </lineage>
</organism>
<dbReference type="RefSeq" id="WP_139322915.1">
    <property type="nucleotide sequence ID" value="NZ_MSTI01000077.1"/>
</dbReference>
<gene>
    <name evidence="1" type="ORF">BOO71_0007069</name>
</gene>
<comment type="caution">
    <text evidence="1">The sequence shown here is derived from an EMBL/GenBank/DDBJ whole genome shotgun (WGS) entry which is preliminary data.</text>
</comment>
<dbReference type="STRING" id="249408.BOO71_0007069"/>
<accession>A0A1U7NYM1</accession>
<dbReference type="Proteomes" id="UP000186607">
    <property type="component" value="Unassembled WGS sequence"/>
</dbReference>
<dbReference type="EMBL" id="MSTI01000077">
    <property type="protein sequence ID" value="OLV18004.1"/>
    <property type="molecule type" value="Genomic_DNA"/>
</dbReference>
<name>A0A1U7NYM1_9DEIO</name>
<proteinExistence type="predicted"/>
<protein>
    <submittedName>
        <fullName evidence="1">Uncharacterized protein</fullName>
    </submittedName>
</protein>
<dbReference type="AlphaFoldDB" id="A0A1U7NYM1"/>